<keyword evidence="2" id="KW-1185">Reference proteome</keyword>
<organism evidence="1 2">
    <name type="scientific">Pseudonocardia sulfidoxydans NBRC 16205</name>
    <dbReference type="NCBI Taxonomy" id="1223511"/>
    <lineage>
        <taxon>Bacteria</taxon>
        <taxon>Bacillati</taxon>
        <taxon>Actinomycetota</taxon>
        <taxon>Actinomycetes</taxon>
        <taxon>Pseudonocardiales</taxon>
        <taxon>Pseudonocardiaceae</taxon>
        <taxon>Pseudonocardia</taxon>
    </lineage>
</organism>
<proteinExistence type="predicted"/>
<accession>A0A511DB62</accession>
<evidence type="ECO:0000313" key="2">
    <source>
        <dbReference type="Proteomes" id="UP000321685"/>
    </source>
</evidence>
<dbReference type="Proteomes" id="UP000321685">
    <property type="component" value="Unassembled WGS sequence"/>
</dbReference>
<reference evidence="1 2" key="1">
    <citation type="submission" date="2019-07" db="EMBL/GenBank/DDBJ databases">
        <title>Whole genome shotgun sequence of Pseudonocardia sulfidoxydans NBRC 16205.</title>
        <authorList>
            <person name="Hosoyama A."/>
            <person name="Uohara A."/>
            <person name="Ohji S."/>
            <person name="Ichikawa N."/>
        </authorList>
    </citation>
    <scope>NUCLEOTIDE SEQUENCE [LARGE SCALE GENOMIC DNA]</scope>
    <source>
        <strain evidence="1 2">NBRC 16205</strain>
    </source>
</reference>
<dbReference type="AlphaFoldDB" id="A0A511DB62"/>
<comment type="caution">
    <text evidence="1">The sequence shown here is derived from an EMBL/GenBank/DDBJ whole genome shotgun (WGS) entry which is preliminary data.</text>
</comment>
<gene>
    <name evidence="1" type="ORF">PSU4_10000</name>
</gene>
<dbReference type="EMBL" id="BJVJ01000006">
    <property type="protein sequence ID" value="GEL22046.1"/>
    <property type="molecule type" value="Genomic_DNA"/>
</dbReference>
<name>A0A511DB62_9PSEU</name>
<evidence type="ECO:0000313" key="1">
    <source>
        <dbReference type="EMBL" id="GEL22046.1"/>
    </source>
</evidence>
<sequence length="58" mass="6260">MPPIRAEMRLRGADVVEAVAMGSILSHCRGAAPTGFRGRSGAWEVCGYEPLRGVPYTR</sequence>
<protein>
    <submittedName>
        <fullName evidence="1">Uncharacterized protein</fullName>
    </submittedName>
</protein>